<keyword evidence="2 5" id="KW-0812">Transmembrane</keyword>
<reference evidence="7" key="1">
    <citation type="submission" date="2015-08" db="EMBL/GenBank/DDBJ databases">
        <authorList>
            <person name="Varghese N."/>
        </authorList>
    </citation>
    <scope>NUCLEOTIDE SEQUENCE [LARGE SCALE GENOMIC DNA]</scope>
    <source>
        <strain evidence="7">DSM 18181</strain>
    </source>
</reference>
<dbReference type="AlphaFoldDB" id="A0A0K6I467"/>
<dbReference type="GO" id="GO:0009403">
    <property type="term" value="P:toxin biosynthetic process"/>
    <property type="evidence" value="ECO:0007669"/>
    <property type="project" value="InterPro"/>
</dbReference>
<comment type="subcellular location">
    <subcellularLocation>
        <location evidence="1">Membrane</location>
        <topology evidence="1">Multi-pass membrane protein</topology>
    </subcellularLocation>
</comment>
<dbReference type="EMBL" id="CYHF01000006">
    <property type="protein sequence ID" value="CUA97881.1"/>
    <property type="molecule type" value="Genomic_DNA"/>
</dbReference>
<evidence type="ECO:0000256" key="5">
    <source>
        <dbReference type="SAM" id="Phobius"/>
    </source>
</evidence>
<protein>
    <submittedName>
        <fullName evidence="6">Uncharacterized membrane protein, required for colicin V production</fullName>
    </submittedName>
</protein>
<evidence type="ECO:0000256" key="3">
    <source>
        <dbReference type="ARBA" id="ARBA00022989"/>
    </source>
</evidence>
<dbReference type="GO" id="GO:0016020">
    <property type="term" value="C:membrane"/>
    <property type="evidence" value="ECO:0007669"/>
    <property type="project" value="UniProtKB-SubCell"/>
</dbReference>
<evidence type="ECO:0000256" key="4">
    <source>
        <dbReference type="ARBA" id="ARBA00023136"/>
    </source>
</evidence>
<dbReference type="Proteomes" id="UP000183649">
    <property type="component" value="Unassembled WGS sequence"/>
</dbReference>
<evidence type="ECO:0000313" key="7">
    <source>
        <dbReference type="Proteomes" id="UP000183649"/>
    </source>
</evidence>
<feature type="transmembrane region" description="Helical" evidence="5">
    <location>
        <begin position="33"/>
        <end position="53"/>
    </location>
</feature>
<keyword evidence="3 5" id="KW-1133">Transmembrane helix</keyword>
<dbReference type="PANTHER" id="PTHR36926">
    <property type="entry name" value="COLICIN V PRODUCTION PROTEIN"/>
    <property type="match status" value="1"/>
</dbReference>
<name>A0A0K6I467_9BURK</name>
<evidence type="ECO:0000256" key="1">
    <source>
        <dbReference type="ARBA" id="ARBA00004141"/>
    </source>
</evidence>
<dbReference type="RefSeq" id="WP_055450792.1">
    <property type="nucleotide sequence ID" value="NZ_CYHF01000006.1"/>
</dbReference>
<dbReference type="InterPro" id="IPR052719">
    <property type="entry name" value="CvpA-like"/>
</dbReference>
<dbReference type="PANTHER" id="PTHR36926:SF1">
    <property type="entry name" value="COLICIN V PRODUCTION PROTEIN"/>
    <property type="match status" value="1"/>
</dbReference>
<dbReference type="Pfam" id="PF02674">
    <property type="entry name" value="Colicin_V"/>
    <property type="match status" value="1"/>
</dbReference>
<evidence type="ECO:0000313" key="6">
    <source>
        <dbReference type="EMBL" id="CUA97881.1"/>
    </source>
</evidence>
<feature type="transmembrane region" description="Helical" evidence="5">
    <location>
        <begin position="101"/>
        <end position="122"/>
    </location>
</feature>
<dbReference type="OrthoDB" id="9810601at2"/>
<keyword evidence="7" id="KW-1185">Reference proteome</keyword>
<keyword evidence="4 5" id="KW-0472">Membrane</keyword>
<feature type="transmembrane region" description="Helical" evidence="5">
    <location>
        <begin position="65"/>
        <end position="89"/>
    </location>
</feature>
<dbReference type="InterPro" id="IPR003825">
    <property type="entry name" value="Colicin-V_CvpA"/>
</dbReference>
<evidence type="ECO:0000256" key="2">
    <source>
        <dbReference type="ARBA" id="ARBA00022692"/>
    </source>
</evidence>
<accession>A0A0K6I467</accession>
<sequence>MSPLDGFLLVVVGLSVLISLLRGAVYEIVTLLGWIGGVWFAAHFAPSLGARYLQAIDNAEMRMLAAYAMCFVVVVLSAGILASALRLLLRATGFGILDRSMGALIGLAKGVALCLLLVALAAQTALAQSTMWKTAVLIPPAQSLLLAIRPWLPMALVTRLPQG</sequence>
<organism evidence="6 7">
    <name type="scientific">Thiomonas bhubaneswarensis</name>
    <dbReference type="NCBI Taxonomy" id="339866"/>
    <lineage>
        <taxon>Bacteria</taxon>
        <taxon>Pseudomonadati</taxon>
        <taxon>Pseudomonadota</taxon>
        <taxon>Betaproteobacteria</taxon>
        <taxon>Burkholderiales</taxon>
        <taxon>Thiomonas</taxon>
    </lineage>
</organism>
<dbReference type="STRING" id="339866.GCA_001418255_01917"/>
<proteinExistence type="predicted"/>
<gene>
    <name evidence="6" type="ORF">Ga0061069_106125</name>
</gene>